<evidence type="ECO:0000313" key="2">
    <source>
        <dbReference type="EMBL" id="GAA1698812.1"/>
    </source>
</evidence>
<reference evidence="2 3" key="1">
    <citation type="journal article" date="2019" name="Int. J. Syst. Evol. Microbiol.">
        <title>The Global Catalogue of Microorganisms (GCM) 10K type strain sequencing project: providing services to taxonomists for standard genome sequencing and annotation.</title>
        <authorList>
            <consortium name="The Broad Institute Genomics Platform"/>
            <consortium name="The Broad Institute Genome Sequencing Center for Infectious Disease"/>
            <person name="Wu L."/>
            <person name="Ma J."/>
        </authorList>
    </citation>
    <scope>NUCLEOTIDE SEQUENCE [LARGE SCALE GENOMIC DNA]</scope>
    <source>
        <strain evidence="2 3">JCM 14718</strain>
    </source>
</reference>
<accession>A0ABN2I539</accession>
<evidence type="ECO:0000256" key="1">
    <source>
        <dbReference type="SAM" id="MobiDB-lite"/>
    </source>
</evidence>
<proteinExistence type="predicted"/>
<protein>
    <submittedName>
        <fullName evidence="2">Uncharacterized protein</fullName>
    </submittedName>
</protein>
<keyword evidence="3" id="KW-1185">Reference proteome</keyword>
<evidence type="ECO:0000313" key="3">
    <source>
        <dbReference type="Proteomes" id="UP001500618"/>
    </source>
</evidence>
<feature type="region of interest" description="Disordered" evidence="1">
    <location>
        <begin position="167"/>
        <end position="190"/>
    </location>
</feature>
<dbReference type="RefSeq" id="WP_344313316.1">
    <property type="nucleotide sequence ID" value="NZ_BAAANY010000021.1"/>
</dbReference>
<dbReference type="Proteomes" id="UP001500618">
    <property type="component" value="Unassembled WGS sequence"/>
</dbReference>
<sequence>MSVEPVDDGGDGSTRLRLWTVRRQLTDGGWLRWAPDATTLLVSVFAESSRLPWSGYDEEVTSRAGWKSSPWALPEDDADRTALRLLLAGRKPAGGGASVSRLARHMQRWSRVCRTAGAGDQQVLSDLHRALVRFGVLTDTGLLSRRTVGLGEVANVLDVLPLTEAERAEEEQAQRGEPPRIHRQRSVADR</sequence>
<dbReference type="EMBL" id="BAAANY010000021">
    <property type="protein sequence ID" value="GAA1698812.1"/>
    <property type="molecule type" value="Genomic_DNA"/>
</dbReference>
<name>A0ABN2I539_9ACTN</name>
<organism evidence="2 3">
    <name type="scientific">Fodinicola feengrottensis</name>
    <dbReference type="NCBI Taxonomy" id="435914"/>
    <lineage>
        <taxon>Bacteria</taxon>
        <taxon>Bacillati</taxon>
        <taxon>Actinomycetota</taxon>
        <taxon>Actinomycetes</taxon>
        <taxon>Mycobacteriales</taxon>
        <taxon>Fodinicola</taxon>
    </lineage>
</organism>
<gene>
    <name evidence="2" type="ORF">GCM10009765_55280</name>
</gene>
<comment type="caution">
    <text evidence="2">The sequence shown here is derived from an EMBL/GenBank/DDBJ whole genome shotgun (WGS) entry which is preliminary data.</text>
</comment>